<dbReference type="SUPFAM" id="SSF55073">
    <property type="entry name" value="Nucleotide cyclase"/>
    <property type="match status" value="1"/>
</dbReference>
<dbReference type="PROSITE" id="PS50125">
    <property type="entry name" value="GUANYLATE_CYCLASE_2"/>
    <property type="match status" value="1"/>
</dbReference>
<dbReference type="InterPro" id="IPR001054">
    <property type="entry name" value="A/G_cyclase"/>
</dbReference>
<comment type="similarity">
    <text evidence="1">Belongs to the adenylyl cyclase class-3 family.</text>
</comment>
<evidence type="ECO:0000313" key="5">
    <source>
        <dbReference type="EMBL" id="CAA9328714.1"/>
    </source>
</evidence>
<protein>
    <submittedName>
        <fullName evidence="5">Adenylate cyclase</fullName>
        <ecNumber evidence="5">4.6.1.1</ecNumber>
    </submittedName>
</protein>
<feature type="domain" description="Guanylate cyclase" evidence="4">
    <location>
        <begin position="165"/>
        <end position="295"/>
    </location>
</feature>
<proteinExistence type="inferred from homology"/>
<dbReference type="Pfam" id="PF00211">
    <property type="entry name" value="Guanylate_cyc"/>
    <property type="match status" value="1"/>
</dbReference>
<dbReference type="SUPFAM" id="SSF52172">
    <property type="entry name" value="CheY-like"/>
    <property type="match status" value="1"/>
</dbReference>
<dbReference type="SMART" id="SM00044">
    <property type="entry name" value="CYCc"/>
    <property type="match status" value="1"/>
</dbReference>
<dbReference type="Gene3D" id="3.30.70.1230">
    <property type="entry name" value="Nucleotide cyclase"/>
    <property type="match status" value="1"/>
</dbReference>
<evidence type="ECO:0000259" key="4">
    <source>
        <dbReference type="PROSITE" id="PS50125"/>
    </source>
</evidence>
<keyword evidence="2" id="KW-0597">Phosphoprotein</keyword>
<dbReference type="InterPro" id="IPR050697">
    <property type="entry name" value="Adenylyl/Guanylyl_Cyclase_3/4"/>
</dbReference>
<keyword evidence="5" id="KW-0456">Lyase</keyword>
<dbReference type="Gene3D" id="3.40.50.2300">
    <property type="match status" value="1"/>
</dbReference>
<dbReference type="EC" id="4.6.1.1" evidence="5"/>
<dbReference type="Pfam" id="PF00072">
    <property type="entry name" value="Response_reg"/>
    <property type="match status" value="1"/>
</dbReference>
<evidence type="ECO:0000256" key="2">
    <source>
        <dbReference type="PROSITE-ProRule" id="PRU00169"/>
    </source>
</evidence>
<dbReference type="InterPro" id="IPR029787">
    <property type="entry name" value="Nucleotide_cyclase"/>
</dbReference>
<dbReference type="PANTHER" id="PTHR43081">
    <property type="entry name" value="ADENYLATE CYCLASE, TERMINAL-DIFFERENTIATION SPECIFIC-RELATED"/>
    <property type="match status" value="1"/>
</dbReference>
<organism evidence="5">
    <name type="scientific">uncultured Nocardioidaceae bacterium</name>
    <dbReference type="NCBI Taxonomy" id="253824"/>
    <lineage>
        <taxon>Bacteria</taxon>
        <taxon>Bacillati</taxon>
        <taxon>Actinomycetota</taxon>
        <taxon>Actinomycetes</taxon>
        <taxon>Propionibacteriales</taxon>
        <taxon>Nocardioidaceae</taxon>
        <taxon>environmental samples</taxon>
    </lineage>
</organism>
<dbReference type="GO" id="GO:0000160">
    <property type="term" value="P:phosphorelay signal transduction system"/>
    <property type="evidence" value="ECO:0007669"/>
    <property type="project" value="InterPro"/>
</dbReference>
<dbReference type="AlphaFoldDB" id="A0A6J4LH53"/>
<dbReference type="GO" id="GO:0004016">
    <property type="term" value="F:adenylate cyclase activity"/>
    <property type="evidence" value="ECO:0007669"/>
    <property type="project" value="UniProtKB-EC"/>
</dbReference>
<dbReference type="EMBL" id="CADCUI010000006">
    <property type="protein sequence ID" value="CAA9328714.1"/>
    <property type="molecule type" value="Genomic_DNA"/>
</dbReference>
<dbReference type="InterPro" id="IPR001789">
    <property type="entry name" value="Sig_transdc_resp-reg_receiver"/>
</dbReference>
<dbReference type="InterPro" id="IPR011006">
    <property type="entry name" value="CheY-like_superfamily"/>
</dbReference>
<feature type="modified residue" description="4-aspartylphosphate" evidence="2">
    <location>
        <position position="56"/>
    </location>
</feature>
<dbReference type="SMART" id="SM00448">
    <property type="entry name" value="REC"/>
    <property type="match status" value="1"/>
</dbReference>
<accession>A0A6J4LH53</accession>
<sequence>MSRDRALVLAVDDEPANLALLHKLLSHQGYDVVEAHNGRSALAAVADHAPDLVCLDVLMPEMDGIEVCQRLRAQPAYVGLPILLVTALNRSQDKVRGLEAGANDFLTKPFDESELKARVRSLLRVKALQDRLADLLGRYVSDSIAAEVLRAPFGVQLGGDRRHVTTLFADIRGYTALAAEHEPEQALDLLNCYLEVTSDAVERFGGTVADLLGDGVFAFFGAPVMHADDPWRTVRAALEIQSAIRQLEIPSLPEVRLQAGVGITTGEVIAGNVGSARRMHYAVVGDAVNVAARLQATAGPGQILVDASTHAAVDGSVVSQDLGTVRLAGKGEWIPVFSILGERS</sequence>
<gene>
    <name evidence="5" type="ORF">AVDCRST_MAG34-126</name>
</gene>
<dbReference type="PANTHER" id="PTHR43081:SF1">
    <property type="entry name" value="ADENYLATE CYCLASE, TERMINAL-DIFFERENTIATION SPECIFIC"/>
    <property type="match status" value="1"/>
</dbReference>
<evidence type="ECO:0000259" key="3">
    <source>
        <dbReference type="PROSITE" id="PS50110"/>
    </source>
</evidence>
<dbReference type="CDD" id="cd07302">
    <property type="entry name" value="CHD"/>
    <property type="match status" value="1"/>
</dbReference>
<dbReference type="PROSITE" id="PS50110">
    <property type="entry name" value="RESPONSE_REGULATORY"/>
    <property type="match status" value="1"/>
</dbReference>
<evidence type="ECO:0000256" key="1">
    <source>
        <dbReference type="ARBA" id="ARBA00005381"/>
    </source>
</evidence>
<dbReference type="GO" id="GO:0006171">
    <property type="term" value="P:cAMP biosynthetic process"/>
    <property type="evidence" value="ECO:0007669"/>
    <property type="project" value="TreeGrafter"/>
</dbReference>
<reference evidence="5" key="1">
    <citation type="submission" date="2020-02" db="EMBL/GenBank/DDBJ databases">
        <authorList>
            <person name="Meier V. D."/>
        </authorList>
    </citation>
    <scope>NUCLEOTIDE SEQUENCE</scope>
    <source>
        <strain evidence="5">AVDCRST_MAG34</strain>
    </source>
</reference>
<feature type="domain" description="Response regulatory" evidence="3">
    <location>
        <begin position="7"/>
        <end position="123"/>
    </location>
</feature>
<name>A0A6J4LH53_9ACTN</name>